<dbReference type="GO" id="GO:0005886">
    <property type="term" value="C:plasma membrane"/>
    <property type="evidence" value="ECO:0007669"/>
    <property type="project" value="UniProtKB-SubCell"/>
</dbReference>
<name>A0AAU9JXB7_9CILI</name>
<dbReference type="Gene3D" id="1.20.1280.290">
    <property type="match status" value="2"/>
</dbReference>
<dbReference type="AlphaFoldDB" id="A0AAU9JXB7"/>
<protein>
    <recommendedName>
        <fullName evidence="13">Sugar transporter SWEET</fullName>
    </recommendedName>
</protein>
<dbReference type="InterPro" id="IPR004316">
    <property type="entry name" value="SWEET_rpt"/>
</dbReference>
<evidence type="ECO:0000313" key="12">
    <source>
        <dbReference type="Proteomes" id="UP001162131"/>
    </source>
</evidence>
<evidence type="ECO:0000256" key="4">
    <source>
        <dbReference type="ARBA" id="ARBA00022475"/>
    </source>
</evidence>
<comment type="caution">
    <text evidence="11">The sequence shown here is derived from an EMBL/GenBank/DDBJ whole genome shotgun (WGS) entry which is preliminary data.</text>
</comment>
<evidence type="ECO:0000256" key="6">
    <source>
        <dbReference type="ARBA" id="ARBA00022692"/>
    </source>
</evidence>
<keyword evidence="5" id="KW-0762">Sugar transport</keyword>
<keyword evidence="3" id="KW-0813">Transport</keyword>
<evidence type="ECO:0000256" key="3">
    <source>
        <dbReference type="ARBA" id="ARBA00022448"/>
    </source>
</evidence>
<evidence type="ECO:0000256" key="2">
    <source>
        <dbReference type="ARBA" id="ARBA00007809"/>
    </source>
</evidence>
<organism evidence="11 12">
    <name type="scientific">Blepharisma stoltei</name>
    <dbReference type="NCBI Taxonomy" id="1481888"/>
    <lineage>
        <taxon>Eukaryota</taxon>
        <taxon>Sar</taxon>
        <taxon>Alveolata</taxon>
        <taxon>Ciliophora</taxon>
        <taxon>Postciliodesmatophora</taxon>
        <taxon>Heterotrichea</taxon>
        <taxon>Heterotrichida</taxon>
        <taxon>Blepharismidae</taxon>
        <taxon>Blepharisma</taxon>
    </lineage>
</organism>
<keyword evidence="8 10" id="KW-1133">Transmembrane helix</keyword>
<feature type="transmembrane region" description="Helical" evidence="10">
    <location>
        <begin position="60"/>
        <end position="81"/>
    </location>
</feature>
<evidence type="ECO:0000313" key="11">
    <source>
        <dbReference type="EMBL" id="CAG9331486.1"/>
    </source>
</evidence>
<gene>
    <name evidence="11" type="ORF">BSTOLATCC_MIC53554</name>
</gene>
<dbReference type="InterPro" id="IPR047664">
    <property type="entry name" value="SWEET"/>
</dbReference>
<evidence type="ECO:0000256" key="9">
    <source>
        <dbReference type="ARBA" id="ARBA00023136"/>
    </source>
</evidence>
<keyword evidence="12" id="KW-1185">Reference proteome</keyword>
<feature type="transmembrane region" description="Helical" evidence="10">
    <location>
        <begin position="36"/>
        <end position="54"/>
    </location>
</feature>
<feature type="transmembrane region" description="Helical" evidence="10">
    <location>
        <begin position="88"/>
        <end position="110"/>
    </location>
</feature>
<evidence type="ECO:0000256" key="1">
    <source>
        <dbReference type="ARBA" id="ARBA00004651"/>
    </source>
</evidence>
<feature type="transmembrane region" description="Helical" evidence="10">
    <location>
        <begin position="6"/>
        <end position="24"/>
    </location>
</feature>
<feature type="transmembrane region" description="Helical" evidence="10">
    <location>
        <begin position="173"/>
        <end position="194"/>
    </location>
</feature>
<dbReference type="GO" id="GO:0051119">
    <property type="term" value="F:sugar transmembrane transporter activity"/>
    <property type="evidence" value="ECO:0007669"/>
    <property type="project" value="InterPro"/>
</dbReference>
<dbReference type="PANTHER" id="PTHR10791:SF30">
    <property type="entry name" value="SUGAR TRANSPORTER SWEET1"/>
    <property type="match status" value="1"/>
</dbReference>
<proteinExistence type="inferred from homology"/>
<evidence type="ECO:0000256" key="10">
    <source>
        <dbReference type="SAM" id="Phobius"/>
    </source>
</evidence>
<accession>A0AAU9JXB7</accession>
<reference evidence="11" key="1">
    <citation type="submission" date="2021-09" db="EMBL/GenBank/DDBJ databases">
        <authorList>
            <consortium name="AG Swart"/>
            <person name="Singh M."/>
            <person name="Singh A."/>
            <person name="Seah K."/>
            <person name="Emmerich C."/>
        </authorList>
    </citation>
    <scope>NUCLEOTIDE SEQUENCE</scope>
    <source>
        <strain evidence="11">ATCC30299</strain>
    </source>
</reference>
<dbReference type="Pfam" id="PF03083">
    <property type="entry name" value="MtN3_slv"/>
    <property type="match status" value="1"/>
</dbReference>
<dbReference type="PANTHER" id="PTHR10791">
    <property type="entry name" value="RAG1-ACTIVATING PROTEIN 1"/>
    <property type="match status" value="1"/>
</dbReference>
<comment type="similarity">
    <text evidence="2">Belongs to the SWEET sugar transporter family.</text>
</comment>
<feature type="transmembrane region" description="Helical" evidence="10">
    <location>
        <begin position="150"/>
        <end position="167"/>
    </location>
</feature>
<keyword evidence="9 10" id="KW-0472">Membrane</keyword>
<dbReference type="Proteomes" id="UP001162131">
    <property type="component" value="Unassembled WGS sequence"/>
</dbReference>
<comment type="subcellular location">
    <subcellularLocation>
        <location evidence="1">Cell membrane</location>
        <topology evidence="1">Multi-pass membrane protein</topology>
    </subcellularLocation>
</comment>
<evidence type="ECO:0000256" key="8">
    <source>
        <dbReference type="ARBA" id="ARBA00022989"/>
    </source>
</evidence>
<keyword evidence="4" id="KW-1003">Cell membrane</keyword>
<feature type="transmembrane region" description="Helical" evidence="10">
    <location>
        <begin position="116"/>
        <end position="138"/>
    </location>
</feature>
<sequence length="225" mass="25257">MEIILTGIGTALTIAVNLAPFSSLHSASKSHNLEEISHLYLLLANITQLAWALYGFKGKIWLAFIPSMFAFCIGIIWIVWYHMINKNAFVFMLKYTSALFGFSLLLLNFINVETLGLFADIISFIGMIAPLEQVIPALVEKNHRYIDIKIIVACVLNGFVWLAYGILINNNFIIVPNMFTVLVCSFQITIYGWAKGVLPEGTFALLSDYIKPYSQKGNKEPILII</sequence>
<dbReference type="EMBL" id="CAJZBQ010000053">
    <property type="protein sequence ID" value="CAG9331486.1"/>
    <property type="molecule type" value="Genomic_DNA"/>
</dbReference>
<evidence type="ECO:0008006" key="13">
    <source>
        <dbReference type="Google" id="ProtNLM"/>
    </source>
</evidence>
<evidence type="ECO:0000256" key="5">
    <source>
        <dbReference type="ARBA" id="ARBA00022597"/>
    </source>
</evidence>
<evidence type="ECO:0000256" key="7">
    <source>
        <dbReference type="ARBA" id="ARBA00022737"/>
    </source>
</evidence>
<keyword evidence="6 10" id="KW-0812">Transmembrane</keyword>
<keyword evidence="7" id="KW-0677">Repeat</keyword>